<dbReference type="InterPro" id="IPR036390">
    <property type="entry name" value="WH_DNA-bd_sf"/>
</dbReference>
<dbReference type="Gene3D" id="1.10.10.10">
    <property type="entry name" value="Winged helix-like DNA-binding domain superfamily/Winged helix DNA-binding domain"/>
    <property type="match status" value="1"/>
</dbReference>
<dbReference type="RefSeq" id="WP_005945240.1">
    <property type="nucleotide sequence ID" value="NZ_CP136423.1"/>
</dbReference>
<dbReference type="GO" id="GO:0003700">
    <property type="term" value="F:DNA-binding transcription factor activity"/>
    <property type="evidence" value="ECO:0007669"/>
    <property type="project" value="InterPro"/>
</dbReference>
<dbReference type="InterPro" id="IPR037171">
    <property type="entry name" value="NagB/RpiA_transferase-like"/>
</dbReference>
<keyword evidence="6" id="KW-1185">Reference proteome</keyword>
<dbReference type="EMBL" id="ACBZ01000009">
    <property type="protein sequence ID" value="EEG50771.1"/>
    <property type="molecule type" value="Genomic_DNA"/>
</dbReference>
<dbReference type="Gene3D" id="3.40.50.1360">
    <property type="match status" value="1"/>
</dbReference>
<evidence type="ECO:0000313" key="6">
    <source>
        <dbReference type="Proteomes" id="UP000003100"/>
    </source>
</evidence>
<evidence type="ECO:0000256" key="3">
    <source>
        <dbReference type="ARBA" id="ARBA00023163"/>
    </source>
</evidence>
<dbReference type="SMART" id="SM00420">
    <property type="entry name" value="HTH_DEOR"/>
    <property type="match status" value="1"/>
</dbReference>
<dbReference type="Proteomes" id="UP000003100">
    <property type="component" value="Unassembled WGS sequence"/>
</dbReference>
<dbReference type="PATRIC" id="fig|476272.21.peg.3292"/>
<reference evidence="5 6" key="2">
    <citation type="submission" date="2009-02" db="EMBL/GenBank/DDBJ databases">
        <title>Draft genome sequence of Blautia hydrogenotrophica DSM 10507 (Ruminococcus hydrogenotrophicus DSM 10507).</title>
        <authorList>
            <person name="Sudarsanam P."/>
            <person name="Ley R."/>
            <person name="Guruge J."/>
            <person name="Turnbaugh P.J."/>
            <person name="Mahowald M."/>
            <person name="Liep D."/>
            <person name="Gordon J."/>
        </authorList>
    </citation>
    <scope>NUCLEOTIDE SEQUENCE [LARGE SCALE GENOMIC DNA]</scope>
    <source>
        <strain evidence="6">DSM 10507 / JCM 14656 / S5a33</strain>
    </source>
</reference>
<dbReference type="PRINTS" id="PR00037">
    <property type="entry name" value="HTHLACR"/>
</dbReference>
<dbReference type="SUPFAM" id="SSF100950">
    <property type="entry name" value="NagB/RpiA/CoA transferase-like"/>
    <property type="match status" value="1"/>
</dbReference>
<dbReference type="Pfam" id="PF00455">
    <property type="entry name" value="DeoRC"/>
    <property type="match status" value="1"/>
</dbReference>
<dbReference type="InterPro" id="IPR050313">
    <property type="entry name" value="Carb_Metab_HTH_regulators"/>
</dbReference>
<accession>C0CHH2</accession>
<keyword evidence="2" id="KW-0238">DNA-binding</keyword>
<dbReference type="AlphaFoldDB" id="C0CHH2"/>
<reference evidence="5 6" key="1">
    <citation type="submission" date="2009-01" db="EMBL/GenBank/DDBJ databases">
        <authorList>
            <person name="Fulton L."/>
            <person name="Clifton S."/>
            <person name="Fulton B."/>
            <person name="Xu J."/>
            <person name="Minx P."/>
            <person name="Pepin K.H."/>
            <person name="Johnson M."/>
            <person name="Bhonagiri V."/>
            <person name="Nash W.E."/>
            <person name="Mardis E.R."/>
            <person name="Wilson R.K."/>
        </authorList>
    </citation>
    <scope>NUCLEOTIDE SEQUENCE [LARGE SCALE GENOMIC DNA]</scope>
    <source>
        <strain evidence="6">DSM 10507 / JCM 14656 / S5a33</strain>
    </source>
</reference>
<feature type="domain" description="HTH deoR-type" evidence="4">
    <location>
        <begin position="3"/>
        <end position="58"/>
    </location>
</feature>
<dbReference type="HOGENOM" id="CLU_060699_1_4_9"/>
<dbReference type="eggNOG" id="COG1349">
    <property type="taxonomic scope" value="Bacteria"/>
</dbReference>
<dbReference type="PROSITE" id="PS00894">
    <property type="entry name" value="HTH_DEOR_1"/>
    <property type="match status" value="1"/>
</dbReference>
<dbReference type="InterPro" id="IPR014036">
    <property type="entry name" value="DeoR-like_C"/>
</dbReference>
<evidence type="ECO:0000313" key="5">
    <source>
        <dbReference type="EMBL" id="EEG50771.1"/>
    </source>
</evidence>
<dbReference type="PROSITE" id="PS51000">
    <property type="entry name" value="HTH_DEOR_2"/>
    <property type="match status" value="1"/>
</dbReference>
<dbReference type="GO" id="GO:0003677">
    <property type="term" value="F:DNA binding"/>
    <property type="evidence" value="ECO:0007669"/>
    <property type="project" value="UniProtKB-KW"/>
</dbReference>
<dbReference type="InterPro" id="IPR001034">
    <property type="entry name" value="DeoR_HTH"/>
</dbReference>
<proteinExistence type="predicted"/>
<name>C0CHH2_BLAHS</name>
<dbReference type="PANTHER" id="PTHR30363">
    <property type="entry name" value="HTH-TYPE TRANSCRIPTIONAL REGULATOR SRLR-RELATED"/>
    <property type="match status" value="1"/>
</dbReference>
<keyword evidence="3" id="KW-0804">Transcription</keyword>
<dbReference type="GeneID" id="86821557"/>
<dbReference type="SUPFAM" id="SSF46785">
    <property type="entry name" value="Winged helix' DNA-binding domain"/>
    <property type="match status" value="1"/>
</dbReference>
<sequence length="264" mass="29495">MLAEERKNFICNIINEKKAVRVSELSKELQITEATVRRDLDELQNEKKIRRTHGGAVALYPAGINYVISELSVERIEEKRLIAQKAYEYVDDLDTILMDGSSTVLELCKLIAAGNKKGLTVLTNAFSVVNVLAKRKDITVVHVGGVVKYEIDSSVGNIAENTIRNLRVDKTFLGVNGVEVGYGYSITNFAEAAVKVEMIQSAKQVFVLADHSKFSVSYLAKIADFEGKVDYLITDKRRKSMDYTPYEENVNFIVADDGESVEKK</sequence>
<keyword evidence="1" id="KW-0805">Transcription regulation</keyword>
<dbReference type="InterPro" id="IPR036388">
    <property type="entry name" value="WH-like_DNA-bd_sf"/>
</dbReference>
<evidence type="ECO:0000256" key="2">
    <source>
        <dbReference type="ARBA" id="ARBA00023125"/>
    </source>
</evidence>
<evidence type="ECO:0000259" key="4">
    <source>
        <dbReference type="PROSITE" id="PS51000"/>
    </source>
</evidence>
<organism evidence="5 6">
    <name type="scientific">Blautia hydrogenotrophica (strain DSM 10507 / JCM 14656 / S5a33)</name>
    <name type="common">Ruminococcus hydrogenotrophicus</name>
    <dbReference type="NCBI Taxonomy" id="476272"/>
    <lineage>
        <taxon>Bacteria</taxon>
        <taxon>Bacillati</taxon>
        <taxon>Bacillota</taxon>
        <taxon>Clostridia</taxon>
        <taxon>Lachnospirales</taxon>
        <taxon>Lachnospiraceae</taxon>
        <taxon>Blautia</taxon>
    </lineage>
</organism>
<gene>
    <name evidence="5" type="ORF">RUMHYD_00286</name>
</gene>
<dbReference type="SMART" id="SM01134">
    <property type="entry name" value="DeoRC"/>
    <property type="match status" value="1"/>
</dbReference>
<dbReference type="Pfam" id="PF08220">
    <property type="entry name" value="HTH_DeoR"/>
    <property type="match status" value="1"/>
</dbReference>
<dbReference type="InterPro" id="IPR018356">
    <property type="entry name" value="Tscrpt_reg_HTH_DeoR_CS"/>
</dbReference>
<evidence type="ECO:0000256" key="1">
    <source>
        <dbReference type="ARBA" id="ARBA00023015"/>
    </source>
</evidence>
<dbReference type="PANTHER" id="PTHR30363:SF44">
    <property type="entry name" value="AGA OPERON TRANSCRIPTIONAL REPRESSOR-RELATED"/>
    <property type="match status" value="1"/>
</dbReference>
<protein>
    <recommendedName>
        <fullName evidence="4">HTH deoR-type domain-containing protein</fullName>
    </recommendedName>
</protein>